<feature type="transmembrane region" description="Helical" evidence="1">
    <location>
        <begin position="32"/>
        <end position="54"/>
    </location>
</feature>
<accession>A0ABR8CD33</accession>
<reference evidence="2 3" key="1">
    <citation type="journal article" date="2020" name="ISME J.">
        <title>Comparative genomics reveals insights into cyanobacterial evolution and habitat adaptation.</title>
        <authorList>
            <person name="Chen M.Y."/>
            <person name="Teng W.K."/>
            <person name="Zhao L."/>
            <person name="Hu C.X."/>
            <person name="Zhou Y.K."/>
            <person name="Han B.P."/>
            <person name="Song L.R."/>
            <person name="Shu W.S."/>
        </authorList>
    </citation>
    <scope>NUCLEOTIDE SEQUENCE [LARGE SCALE GENOMIC DNA]</scope>
    <source>
        <strain evidence="2 3">FACHB-1050</strain>
    </source>
</reference>
<gene>
    <name evidence="2" type="ORF">H6G05_11230</name>
</gene>
<sequence length="184" mass="19950">MSLRRISTIILGTIGITSVIFAIWVFNYVPYTSFAALMLGIGGLAIIAIAVLVYRSTSFLEVIRTIVSWLLILAGIPQIVIFLLAILMGSAPEMIIQFGILGLTSGTLGWTLLKPKFLISIARRMISGFFLTSGAGSVLFPIWIMSIYGTNIAFTGIATYYLIAGVALIAIGSRLRRPTKTKEN</sequence>
<evidence type="ECO:0000313" key="3">
    <source>
        <dbReference type="Proteomes" id="UP000618445"/>
    </source>
</evidence>
<comment type="caution">
    <text evidence="2">The sequence shown here is derived from an EMBL/GenBank/DDBJ whole genome shotgun (WGS) entry which is preliminary data.</text>
</comment>
<keyword evidence="1" id="KW-1133">Transmembrane helix</keyword>
<keyword evidence="3" id="KW-1185">Reference proteome</keyword>
<dbReference type="Proteomes" id="UP000618445">
    <property type="component" value="Unassembled WGS sequence"/>
</dbReference>
<evidence type="ECO:0000256" key="1">
    <source>
        <dbReference type="SAM" id="Phobius"/>
    </source>
</evidence>
<keyword evidence="1" id="KW-0472">Membrane</keyword>
<feature type="transmembrane region" description="Helical" evidence="1">
    <location>
        <begin position="94"/>
        <end position="113"/>
    </location>
</feature>
<evidence type="ECO:0008006" key="4">
    <source>
        <dbReference type="Google" id="ProtNLM"/>
    </source>
</evidence>
<feature type="transmembrane region" description="Helical" evidence="1">
    <location>
        <begin position="152"/>
        <end position="172"/>
    </location>
</feature>
<feature type="transmembrane region" description="Helical" evidence="1">
    <location>
        <begin position="125"/>
        <end position="146"/>
    </location>
</feature>
<feature type="transmembrane region" description="Helical" evidence="1">
    <location>
        <begin position="7"/>
        <end position="26"/>
    </location>
</feature>
<evidence type="ECO:0000313" key="2">
    <source>
        <dbReference type="EMBL" id="MBD2317414.1"/>
    </source>
</evidence>
<proteinExistence type="predicted"/>
<name>A0ABR8CD33_9CYAN</name>
<organism evidence="2 3">
    <name type="scientific">Phormidium tenue FACHB-1050</name>
    <dbReference type="NCBI Taxonomy" id="2692857"/>
    <lineage>
        <taxon>Bacteria</taxon>
        <taxon>Bacillati</taxon>
        <taxon>Cyanobacteriota</taxon>
        <taxon>Cyanophyceae</taxon>
        <taxon>Oscillatoriophycideae</taxon>
        <taxon>Oscillatoriales</taxon>
        <taxon>Oscillatoriaceae</taxon>
        <taxon>Phormidium</taxon>
    </lineage>
</organism>
<dbReference type="RefSeq" id="WP_190578259.1">
    <property type="nucleotide sequence ID" value="NZ_CAWPQU010000007.1"/>
</dbReference>
<keyword evidence="1" id="KW-0812">Transmembrane</keyword>
<protein>
    <recommendedName>
        <fullName evidence="4">Acid-resistance membrane protein</fullName>
    </recommendedName>
</protein>
<feature type="transmembrane region" description="Helical" evidence="1">
    <location>
        <begin position="66"/>
        <end position="88"/>
    </location>
</feature>
<dbReference type="EMBL" id="JACJQY010000015">
    <property type="protein sequence ID" value="MBD2317414.1"/>
    <property type="molecule type" value="Genomic_DNA"/>
</dbReference>